<evidence type="ECO:0000256" key="6">
    <source>
        <dbReference type="SAM" id="Phobius"/>
    </source>
</evidence>
<proteinExistence type="predicted"/>
<dbReference type="InterPro" id="IPR003339">
    <property type="entry name" value="ABC/ECF_trnsptr_transmembrane"/>
</dbReference>
<sequence length="235" mass="25201">MKSLNPACKLIGLVVPTLLLAGLHHPAVNLAVFAVCLAALLLSRANVKVLAGTLVPVLLVAVGMFSTGYHFHAGAGMPINAAAQALTGAAVWNGLVLGSRVLAFAGLGLLFVLTTDRILLVRSLQQQLRLPPVFAYGLLAAWGILPNMMEEYKRTRAAFAARGIRVFPVSPALLKPLLVKSVRWSEELSIAMESRGFDGRAPRTCSQPLRLRPVDVLFPILSCALFLALFFLLGR</sequence>
<dbReference type="RefSeq" id="WP_044942201.1">
    <property type="nucleotide sequence ID" value="NZ_KN174164.1"/>
</dbReference>
<feature type="transmembrane region" description="Helical" evidence="6">
    <location>
        <begin position="133"/>
        <end position="149"/>
    </location>
</feature>
<dbReference type="PANTHER" id="PTHR34857:SF2">
    <property type="entry name" value="SLL0384 PROTEIN"/>
    <property type="match status" value="1"/>
</dbReference>
<keyword evidence="8" id="KW-1185">Reference proteome</keyword>
<dbReference type="InterPro" id="IPR051611">
    <property type="entry name" value="ECF_transporter_component"/>
</dbReference>
<gene>
    <name evidence="7" type="ORF">HMPREF9460_02958</name>
</gene>
<keyword evidence="5 6" id="KW-0472">Membrane</keyword>
<dbReference type="GO" id="GO:0005886">
    <property type="term" value="C:plasma membrane"/>
    <property type="evidence" value="ECO:0007669"/>
    <property type="project" value="UniProtKB-ARBA"/>
</dbReference>
<keyword evidence="2" id="KW-1003">Cell membrane</keyword>
<dbReference type="Proteomes" id="UP000029585">
    <property type="component" value="Unassembled WGS sequence"/>
</dbReference>
<evidence type="ECO:0000256" key="1">
    <source>
        <dbReference type="ARBA" id="ARBA00004141"/>
    </source>
</evidence>
<evidence type="ECO:0000313" key="8">
    <source>
        <dbReference type="Proteomes" id="UP000029585"/>
    </source>
</evidence>
<reference evidence="7 8" key="1">
    <citation type="submission" date="2011-08" db="EMBL/GenBank/DDBJ databases">
        <title>The Genome Sequence of Clostridium orbiscindens 1_3_50AFAA.</title>
        <authorList>
            <consortium name="The Broad Institute Genome Sequencing Platform"/>
            <person name="Earl A."/>
            <person name="Ward D."/>
            <person name="Feldgarden M."/>
            <person name="Gevers D."/>
            <person name="Daigneault M."/>
            <person name="Strauss J."/>
            <person name="Allen-Vercoe E."/>
            <person name="Young S.K."/>
            <person name="Zeng Q."/>
            <person name="Gargeya S."/>
            <person name="Fitzgerald M."/>
            <person name="Haas B."/>
            <person name="Abouelleil A."/>
            <person name="Alvarado L."/>
            <person name="Arachchi H.M."/>
            <person name="Berlin A."/>
            <person name="Brown A."/>
            <person name="Chapman S.B."/>
            <person name="Chen Z."/>
            <person name="Dunbar C."/>
            <person name="Freedman E."/>
            <person name="Gearin G."/>
            <person name="Gellesch M."/>
            <person name="Goldberg J."/>
            <person name="Griggs A."/>
            <person name="Gujja S."/>
            <person name="Heiman D."/>
            <person name="Howarth C."/>
            <person name="Larson L."/>
            <person name="Lui A."/>
            <person name="MacDonald P.J.P."/>
            <person name="Montmayeur A."/>
            <person name="Murphy C."/>
            <person name="Neiman D."/>
            <person name="Pearson M."/>
            <person name="Priest M."/>
            <person name="Roberts A."/>
            <person name="Saif S."/>
            <person name="Shea T."/>
            <person name="Shenoy N."/>
            <person name="Sisk P."/>
            <person name="Stolte C."/>
            <person name="Sykes S."/>
            <person name="Wortman J."/>
            <person name="Nusbaum C."/>
            <person name="Birren B."/>
        </authorList>
    </citation>
    <scope>NUCLEOTIDE SEQUENCE [LARGE SCALE GENOMIC DNA]</scope>
    <source>
        <strain evidence="7 8">1_3_50AFAA</strain>
    </source>
</reference>
<dbReference type="EMBL" id="ADLO01000090">
    <property type="protein sequence ID" value="KGF54351.1"/>
    <property type="molecule type" value="Genomic_DNA"/>
</dbReference>
<dbReference type="Pfam" id="PF02361">
    <property type="entry name" value="CbiQ"/>
    <property type="match status" value="1"/>
</dbReference>
<feature type="transmembrane region" description="Helical" evidence="6">
    <location>
        <begin position="23"/>
        <end position="42"/>
    </location>
</feature>
<accession>A0A096B5X4</accession>
<feature type="transmembrane region" description="Helical" evidence="6">
    <location>
        <begin position="49"/>
        <end position="71"/>
    </location>
</feature>
<evidence type="ECO:0008006" key="9">
    <source>
        <dbReference type="Google" id="ProtNLM"/>
    </source>
</evidence>
<keyword evidence="3 6" id="KW-0812">Transmembrane</keyword>
<dbReference type="PATRIC" id="fig|742738.3.peg.3042"/>
<comment type="caution">
    <text evidence="7">The sequence shown here is derived from an EMBL/GenBank/DDBJ whole genome shotgun (WGS) entry which is preliminary data.</text>
</comment>
<dbReference type="AlphaFoldDB" id="A0A096B5X4"/>
<evidence type="ECO:0000256" key="2">
    <source>
        <dbReference type="ARBA" id="ARBA00022475"/>
    </source>
</evidence>
<evidence type="ECO:0000313" key="7">
    <source>
        <dbReference type="EMBL" id="KGF54351.1"/>
    </source>
</evidence>
<evidence type="ECO:0000256" key="5">
    <source>
        <dbReference type="ARBA" id="ARBA00023136"/>
    </source>
</evidence>
<dbReference type="eggNOG" id="COG0619">
    <property type="taxonomic scope" value="Bacteria"/>
</dbReference>
<dbReference type="PANTHER" id="PTHR34857">
    <property type="entry name" value="SLL0384 PROTEIN"/>
    <property type="match status" value="1"/>
</dbReference>
<feature type="transmembrane region" description="Helical" evidence="6">
    <location>
        <begin position="216"/>
        <end position="234"/>
    </location>
</feature>
<feature type="transmembrane region" description="Helical" evidence="6">
    <location>
        <begin position="91"/>
        <end position="113"/>
    </location>
</feature>
<evidence type="ECO:0000256" key="3">
    <source>
        <dbReference type="ARBA" id="ARBA00022692"/>
    </source>
</evidence>
<organism evidence="7 8">
    <name type="scientific">Flavonifractor plautii 1_3_50AFAA</name>
    <dbReference type="NCBI Taxonomy" id="742738"/>
    <lineage>
        <taxon>Bacteria</taxon>
        <taxon>Bacillati</taxon>
        <taxon>Bacillota</taxon>
        <taxon>Clostridia</taxon>
        <taxon>Eubacteriales</taxon>
        <taxon>Oscillospiraceae</taxon>
        <taxon>Flavonifractor</taxon>
    </lineage>
</organism>
<evidence type="ECO:0000256" key="4">
    <source>
        <dbReference type="ARBA" id="ARBA00022989"/>
    </source>
</evidence>
<dbReference type="HOGENOM" id="CLU_056469_6_2_9"/>
<name>A0A096B5X4_FLAPL</name>
<keyword evidence="4 6" id="KW-1133">Transmembrane helix</keyword>
<protein>
    <recommendedName>
        <fullName evidence="9">Cobalt transport protein</fullName>
    </recommendedName>
</protein>
<comment type="subcellular location">
    <subcellularLocation>
        <location evidence="1">Membrane</location>
        <topology evidence="1">Multi-pass membrane protein</topology>
    </subcellularLocation>
</comment>
<dbReference type="CDD" id="cd16914">
    <property type="entry name" value="EcfT"/>
    <property type="match status" value="1"/>
</dbReference>